<dbReference type="PANTHER" id="PTHR42749:SF1">
    <property type="entry name" value="CELL SHAPE-DETERMINING PROTEIN MREB"/>
    <property type="match status" value="1"/>
</dbReference>
<feature type="region of interest" description="Disordered" evidence="4">
    <location>
        <begin position="337"/>
        <end position="374"/>
    </location>
</feature>
<feature type="region of interest" description="Disordered" evidence="4">
    <location>
        <begin position="519"/>
        <end position="614"/>
    </location>
</feature>
<dbReference type="AlphaFoldDB" id="A0A7K3LW02"/>
<evidence type="ECO:0000256" key="3">
    <source>
        <dbReference type="ARBA" id="ARBA00023186"/>
    </source>
</evidence>
<feature type="region of interest" description="Disordered" evidence="4">
    <location>
        <begin position="37"/>
        <end position="56"/>
    </location>
</feature>
<evidence type="ECO:0000256" key="1">
    <source>
        <dbReference type="ARBA" id="ARBA00022741"/>
    </source>
</evidence>
<dbReference type="GO" id="GO:0005524">
    <property type="term" value="F:ATP binding"/>
    <property type="evidence" value="ECO:0007669"/>
    <property type="project" value="UniProtKB-KW"/>
</dbReference>
<evidence type="ECO:0000256" key="4">
    <source>
        <dbReference type="SAM" id="MobiDB-lite"/>
    </source>
</evidence>
<dbReference type="InterPro" id="IPR043129">
    <property type="entry name" value="ATPase_NBD"/>
</dbReference>
<sequence>MVATALGVSLGTRNLRACTFPPPVEVVTRHSAVLTSIPNQKPEVGTPEENPRSSRGGVTLAGFVERVGDPVPLTAPDGSAHRPEAVTATAVASVMRTLAPQFRQSPPVVVGYPAHWTAQAVDALRGALPEAGVRADAHLESDLTCALAQLGTLADMPRTGLLAVVDAGASGTSVAVADPATGSVVGDVVRVDEPSGDDLDHAVMRFVLSEVIDDPTVLSNPDANLTAALTGLRRRCRAAKEELSRATVAMVDVDLPVYRGDVRITRTEFEDLLGDPLSRLGPAIREALDRAGRATTDLTAIAAIGGGASIGLLTQQLSGEFHLPVLTERDPASTVARGAARIAGRSAPPMPAPRGSADTPVRGAPDTASGRGMAGAAGVAGAAAGGLAGAAGARPSVPESPHSSAIPVQPRSSAIPVQPRSSAIPVQPRSGAIPAPGTGHRPPPTPPPADGGAHTEGGPPVGNGPRRPVLSFTDTHEGGGDDAAEADTGGGHRRRALIVAGTAIVLALSAGTVWAVTHDDGGGSTPPATVTTTTEASTTTTETTPAATAPEVGEEPQVGNQQVPTETATHTTEPSETEPSVSVTTEPPPVITEPIPTGGAGGGATTAAPNPGAE</sequence>
<dbReference type="RefSeq" id="WP_162128916.1">
    <property type="nucleotide sequence ID" value="NZ_JAADZU010000125.1"/>
</dbReference>
<feature type="compositionally biased region" description="Low complexity" evidence="4">
    <location>
        <begin position="525"/>
        <end position="551"/>
    </location>
</feature>
<dbReference type="InterPro" id="IPR013126">
    <property type="entry name" value="Hsp_70_fam"/>
</dbReference>
<accession>A0A7K3LW02</accession>
<protein>
    <submittedName>
        <fullName evidence="5">Hsp70 family protein</fullName>
    </submittedName>
</protein>
<dbReference type="Gene3D" id="3.90.640.10">
    <property type="entry name" value="Actin, Chain A, domain 4"/>
    <property type="match status" value="1"/>
</dbReference>
<keyword evidence="2" id="KW-0067">ATP-binding</keyword>
<keyword evidence="1" id="KW-0547">Nucleotide-binding</keyword>
<evidence type="ECO:0000256" key="2">
    <source>
        <dbReference type="ARBA" id="ARBA00022840"/>
    </source>
</evidence>
<dbReference type="PANTHER" id="PTHR42749">
    <property type="entry name" value="CELL SHAPE-DETERMINING PROTEIN MREB"/>
    <property type="match status" value="1"/>
</dbReference>
<dbReference type="Gene3D" id="3.30.420.40">
    <property type="match status" value="2"/>
</dbReference>
<keyword evidence="6" id="KW-1185">Reference proteome</keyword>
<dbReference type="SUPFAM" id="SSF53067">
    <property type="entry name" value="Actin-like ATPase domain"/>
    <property type="match status" value="1"/>
</dbReference>
<name>A0A7K3LW02_9ACTN</name>
<evidence type="ECO:0000313" key="6">
    <source>
        <dbReference type="Proteomes" id="UP000466307"/>
    </source>
</evidence>
<dbReference type="Pfam" id="PF00012">
    <property type="entry name" value="HSP70"/>
    <property type="match status" value="1"/>
</dbReference>
<feature type="region of interest" description="Disordered" evidence="4">
    <location>
        <begin position="388"/>
        <end position="489"/>
    </location>
</feature>
<comment type="caution">
    <text evidence="5">The sequence shown here is derived from an EMBL/GenBank/DDBJ whole genome shotgun (WGS) entry which is preliminary data.</text>
</comment>
<dbReference type="Proteomes" id="UP000466307">
    <property type="component" value="Unassembled WGS sequence"/>
</dbReference>
<feature type="compositionally biased region" description="Low complexity" evidence="4">
    <location>
        <begin position="605"/>
        <end position="614"/>
    </location>
</feature>
<gene>
    <name evidence="5" type="ORF">GYA93_23325</name>
</gene>
<proteinExistence type="predicted"/>
<dbReference type="EMBL" id="JAADZU010000125">
    <property type="protein sequence ID" value="NDK92465.1"/>
    <property type="molecule type" value="Genomic_DNA"/>
</dbReference>
<dbReference type="GO" id="GO:0140662">
    <property type="term" value="F:ATP-dependent protein folding chaperone"/>
    <property type="evidence" value="ECO:0007669"/>
    <property type="project" value="InterPro"/>
</dbReference>
<reference evidence="5 6" key="1">
    <citation type="submission" date="2020-01" db="EMBL/GenBank/DDBJ databases">
        <title>Investigation of new actinobacteria for the biodesulphurisation of diesel fuel.</title>
        <authorList>
            <person name="Athi Narayanan S.M."/>
        </authorList>
    </citation>
    <scope>NUCLEOTIDE SEQUENCE [LARGE SCALE GENOMIC DNA]</scope>
    <source>
        <strain evidence="5 6">213E</strain>
    </source>
</reference>
<organism evidence="5 6">
    <name type="scientific">Gordonia desulfuricans</name>
    <dbReference type="NCBI Taxonomy" id="89051"/>
    <lineage>
        <taxon>Bacteria</taxon>
        <taxon>Bacillati</taxon>
        <taxon>Actinomycetota</taxon>
        <taxon>Actinomycetes</taxon>
        <taxon>Mycobacteriales</taxon>
        <taxon>Gordoniaceae</taxon>
        <taxon>Gordonia</taxon>
    </lineage>
</organism>
<feature type="compositionally biased region" description="Low complexity" evidence="4">
    <location>
        <begin position="337"/>
        <end position="347"/>
    </location>
</feature>
<keyword evidence="3" id="KW-0143">Chaperone</keyword>
<feature type="compositionally biased region" description="Low complexity" evidence="4">
    <location>
        <begin position="563"/>
        <end position="585"/>
    </location>
</feature>
<evidence type="ECO:0000313" key="5">
    <source>
        <dbReference type="EMBL" id="NDK92465.1"/>
    </source>
</evidence>